<evidence type="ECO:0000256" key="6">
    <source>
        <dbReference type="ARBA" id="ARBA00022840"/>
    </source>
</evidence>
<dbReference type="GO" id="GO:0003697">
    <property type="term" value="F:single-stranded DNA binding"/>
    <property type="evidence" value="ECO:0007669"/>
    <property type="project" value="TreeGrafter"/>
</dbReference>
<keyword evidence="9 12" id="KW-0131">Cell cycle</keyword>
<evidence type="ECO:0000256" key="4">
    <source>
        <dbReference type="ARBA" id="ARBA00022801"/>
    </source>
</evidence>
<dbReference type="FunCoup" id="A0A2R5GH90">
    <property type="interactions" value="449"/>
</dbReference>
<evidence type="ECO:0000256" key="8">
    <source>
        <dbReference type="ARBA" id="ARBA00023242"/>
    </source>
</evidence>
<evidence type="ECO:0000256" key="7">
    <source>
        <dbReference type="ARBA" id="ARBA00023125"/>
    </source>
</evidence>
<dbReference type="Gene3D" id="2.20.28.10">
    <property type="match status" value="1"/>
</dbReference>
<comment type="caution">
    <text evidence="15">The sequence shown here is derived from an EMBL/GenBank/DDBJ whole genome shotgun (WGS) entry which is preliminary data.</text>
</comment>
<dbReference type="Gene3D" id="3.40.50.300">
    <property type="entry name" value="P-loop containing nucleotide triphosphate hydrolases"/>
    <property type="match status" value="1"/>
</dbReference>
<evidence type="ECO:0000256" key="12">
    <source>
        <dbReference type="RuleBase" id="RU365012"/>
    </source>
</evidence>
<dbReference type="GO" id="GO:0000727">
    <property type="term" value="P:double-strand break repair via break-induced replication"/>
    <property type="evidence" value="ECO:0007669"/>
    <property type="project" value="TreeGrafter"/>
</dbReference>
<comment type="function">
    <text evidence="12">Acts as component of the MCM2-7 complex (MCM complex) which is the replicative helicase essential for 'once per cell cycle' DNA replication initiation and elongation in eukaryotic cells. The active ATPase sites in the MCM2-7 ring are formed through the interaction surfaces of two neighboring subunits such that a critical structure of a conserved arginine finger motif is provided in trans relative to the ATP-binding site of the Walker A box of the adjacent subunit. The six ATPase active sites, however, are likely to contribute differentially to the complex helicase activity.</text>
</comment>
<dbReference type="InterPro" id="IPR031327">
    <property type="entry name" value="MCM"/>
</dbReference>
<dbReference type="InterPro" id="IPR003593">
    <property type="entry name" value="AAA+_ATPase"/>
</dbReference>
<reference evidence="15 16" key="1">
    <citation type="submission" date="2017-12" db="EMBL/GenBank/DDBJ databases">
        <title>Sequencing, de novo assembly and annotation of complete genome of a new Thraustochytrid species, strain FCC1311.</title>
        <authorList>
            <person name="Sedici K."/>
            <person name="Godart F."/>
            <person name="Aiese Cigliano R."/>
            <person name="Sanseverino W."/>
            <person name="Barakat M."/>
            <person name="Ortet P."/>
            <person name="Marechal E."/>
            <person name="Cagnac O."/>
            <person name="Amato A."/>
        </authorList>
    </citation>
    <scope>NUCLEOTIDE SEQUENCE [LARGE SCALE GENOMIC DNA]</scope>
</reference>
<keyword evidence="8 12" id="KW-0539">Nucleus</keyword>
<dbReference type="GO" id="GO:0005634">
    <property type="term" value="C:nucleus"/>
    <property type="evidence" value="ECO:0007669"/>
    <property type="project" value="UniProtKB-SubCell"/>
</dbReference>
<dbReference type="Pfam" id="PF00493">
    <property type="entry name" value="MCM"/>
    <property type="match status" value="1"/>
</dbReference>
<evidence type="ECO:0000256" key="5">
    <source>
        <dbReference type="ARBA" id="ARBA00022806"/>
    </source>
</evidence>
<evidence type="ECO:0000259" key="14">
    <source>
        <dbReference type="PROSITE" id="PS50051"/>
    </source>
</evidence>
<dbReference type="GO" id="GO:0005524">
    <property type="term" value="F:ATP binding"/>
    <property type="evidence" value="ECO:0007669"/>
    <property type="project" value="UniProtKB-KW"/>
</dbReference>
<dbReference type="InParanoid" id="A0A2R5GH90"/>
<dbReference type="PRINTS" id="PR01657">
    <property type="entry name" value="MCMFAMILY"/>
</dbReference>
<dbReference type="SUPFAM" id="SSF52540">
    <property type="entry name" value="P-loop containing nucleoside triphosphate hydrolases"/>
    <property type="match status" value="1"/>
</dbReference>
<dbReference type="PROSITE" id="PS50051">
    <property type="entry name" value="MCM_2"/>
    <property type="match status" value="1"/>
</dbReference>
<evidence type="ECO:0000256" key="10">
    <source>
        <dbReference type="ARBA" id="ARBA00048432"/>
    </source>
</evidence>
<dbReference type="InterPro" id="IPR027417">
    <property type="entry name" value="P-loop_NTPase"/>
</dbReference>
<keyword evidence="3 11" id="KW-0547">Nucleotide-binding</keyword>
<dbReference type="InterPro" id="IPR033762">
    <property type="entry name" value="MCM_OB"/>
</dbReference>
<feature type="region of interest" description="Disordered" evidence="13">
    <location>
        <begin position="173"/>
        <end position="193"/>
    </location>
</feature>
<dbReference type="Gene3D" id="3.30.1640.10">
    <property type="entry name" value="mini-chromosome maintenance (MCM) complex, chain A, domain 1"/>
    <property type="match status" value="1"/>
</dbReference>
<feature type="domain" description="MCM C-terminal AAA(+) ATPase" evidence="14">
    <location>
        <begin position="406"/>
        <end position="612"/>
    </location>
</feature>
<dbReference type="EMBL" id="BEYU01000038">
    <property type="protein sequence ID" value="GBG28013.1"/>
    <property type="molecule type" value="Genomic_DNA"/>
</dbReference>
<dbReference type="GO" id="GO:0006271">
    <property type="term" value="P:DNA strand elongation involved in DNA replication"/>
    <property type="evidence" value="ECO:0007669"/>
    <property type="project" value="TreeGrafter"/>
</dbReference>
<dbReference type="FunFam" id="3.40.50.300:FF:000288">
    <property type="entry name" value="DNA replication licensing factor MCM7"/>
    <property type="match status" value="1"/>
</dbReference>
<dbReference type="PANTHER" id="PTHR11630:SF26">
    <property type="entry name" value="DNA REPLICATION LICENSING FACTOR MCM7"/>
    <property type="match status" value="1"/>
</dbReference>
<dbReference type="InterPro" id="IPR012340">
    <property type="entry name" value="NA-bd_OB-fold"/>
</dbReference>
<evidence type="ECO:0000256" key="11">
    <source>
        <dbReference type="RuleBase" id="RU004070"/>
    </source>
</evidence>
<dbReference type="Pfam" id="PF24901">
    <property type="entry name" value="WHD_MCM7"/>
    <property type="match status" value="1"/>
</dbReference>
<dbReference type="InterPro" id="IPR018525">
    <property type="entry name" value="MCM_CS"/>
</dbReference>
<dbReference type="PANTHER" id="PTHR11630">
    <property type="entry name" value="DNA REPLICATION LICENSING FACTOR MCM FAMILY MEMBER"/>
    <property type="match status" value="1"/>
</dbReference>
<dbReference type="InterPro" id="IPR001208">
    <property type="entry name" value="MCM_dom"/>
</dbReference>
<dbReference type="Proteomes" id="UP000241890">
    <property type="component" value="Unassembled WGS sequence"/>
</dbReference>
<dbReference type="InterPro" id="IPR027925">
    <property type="entry name" value="MCM_N"/>
</dbReference>
<dbReference type="OrthoDB" id="3207464at2759"/>
<dbReference type="SMART" id="SM00350">
    <property type="entry name" value="MCM"/>
    <property type="match status" value="1"/>
</dbReference>
<dbReference type="AlphaFoldDB" id="A0A2R5GH90"/>
<keyword evidence="16" id="KW-1185">Reference proteome</keyword>
<dbReference type="GO" id="GO:0016887">
    <property type="term" value="F:ATP hydrolysis activity"/>
    <property type="evidence" value="ECO:0007669"/>
    <property type="project" value="RHEA"/>
</dbReference>
<dbReference type="PRINTS" id="PR01663">
    <property type="entry name" value="MCMPROTEIN7"/>
</dbReference>
<dbReference type="InterPro" id="IPR041562">
    <property type="entry name" value="MCM_lid"/>
</dbReference>
<evidence type="ECO:0000313" key="16">
    <source>
        <dbReference type="Proteomes" id="UP000241890"/>
    </source>
</evidence>
<keyword evidence="7 11" id="KW-0238">DNA-binding</keyword>
<dbReference type="GO" id="GO:0006270">
    <property type="term" value="P:DNA replication initiation"/>
    <property type="evidence" value="ECO:0007669"/>
    <property type="project" value="InterPro"/>
</dbReference>
<dbReference type="PROSITE" id="PS00847">
    <property type="entry name" value="MCM_1"/>
    <property type="match status" value="1"/>
</dbReference>
<dbReference type="GO" id="GO:0017116">
    <property type="term" value="F:single-stranded DNA helicase activity"/>
    <property type="evidence" value="ECO:0007669"/>
    <property type="project" value="TreeGrafter"/>
</dbReference>
<evidence type="ECO:0000256" key="1">
    <source>
        <dbReference type="ARBA" id="ARBA00004123"/>
    </source>
</evidence>
<dbReference type="Gene3D" id="2.40.50.140">
    <property type="entry name" value="Nucleic acid-binding proteins"/>
    <property type="match status" value="1"/>
</dbReference>
<comment type="similarity">
    <text evidence="11">Belongs to the MCM family.</text>
</comment>
<gene>
    <name evidence="12" type="primary">MCM7</name>
    <name evidence="15" type="ORF">FCC1311_042362</name>
</gene>
<dbReference type="FunFam" id="2.20.28.10:FF:000004">
    <property type="entry name" value="DNA replication licensing factor MCM7"/>
    <property type="match status" value="1"/>
</dbReference>
<evidence type="ECO:0000256" key="13">
    <source>
        <dbReference type="SAM" id="MobiDB-lite"/>
    </source>
</evidence>
<dbReference type="Pfam" id="PF14551">
    <property type="entry name" value="MCM_N"/>
    <property type="match status" value="1"/>
</dbReference>
<organism evidence="15 16">
    <name type="scientific">Hondaea fermentalgiana</name>
    <dbReference type="NCBI Taxonomy" id="2315210"/>
    <lineage>
        <taxon>Eukaryota</taxon>
        <taxon>Sar</taxon>
        <taxon>Stramenopiles</taxon>
        <taxon>Bigyra</taxon>
        <taxon>Labyrinthulomycetes</taxon>
        <taxon>Thraustochytrida</taxon>
        <taxon>Thraustochytriidae</taxon>
        <taxon>Hondaea</taxon>
    </lineage>
</organism>
<feature type="compositionally biased region" description="Acidic residues" evidence="13">
    <location>
        <begin position="175"/>
        <end position="189"/>
    </location>
</feature>
<name>A0A2R5GH90_9STRA</name>
<dbReference type="SMART" id="SM00382">
    <property type="entry name" value="AAA"/>
    <property type="match status" value="1"/>
</dbReference>
<dbReference type="GO" id="GO:0042555">
    <property type="term" value="C:MCM complex"/>
    <property type="evidence" value="ECO:0007669"/>
    <property type="project" value="InterPro"/>
</dbReference>
<dbReference type="SUPFAM" id="SSF50249">
    <property type="entry name" value="Nucleic acid-binding proteins"/>
    <property type="match status" value="1"/>
</dbReference>
<evidence type="ECO:0000256" key="2">
    <source>
        <dbReference type="ARBA" id="ARBA00022705"/>
    </source>
</evidence>
<sequence>MMMMGSATAGSQGPGDGERAGEQDGAVDAGRINYRSDENLVAKFLQEFKLEPSPHQFVYKYQDMLSEIANRKRNVLEVRLDDMVGANPAQDALVDRIMRNTLRYVDIFSKQADKLMPEPTDPDALRAAAEDVQENYINEVLRMHRVEQEQRNQRNNNGGGNNAQQQMIPLGNAAQDEDDDDMDGGDGADVDPRARLPASLLRRYEVVIVPPRKMEAGSLRKVLASEIGGLVRIRGIVVRVSDVKPVVQVATYQCDECGFETYQEVLGTEFMPKLECEVPVCKETRGSKKGQLHLQTRGSKFVKFQEIKIQEAPDQVPIGHIPRSMTVHAKGSCTRQCSPGDCVEVVGVFLPEKLSAFRQMRAGLIMNTYLDCMQIVRHKKTYAQLGDELSPEMEDEVDELADDENVYDKLARSIAPEIFGHEDVKKALLLQLVSGVTRRMNDGMSIRGDINVCLVGDPGVAKSQLLKHIASIAPRGVYTTGKGSSGVGLTAAVTRDKTTGDVALEGGALVLADMGICCIDEFDKMDDSDRTAIHEVMEQQTVSIAKAGITTTLNARTSILAAANPLYGRYNKRYAPAENINLPAALLSRFDLLFLLLDIPDMVQDSALAAHITHVHRHKRHPELDFEPVRPALLRAYISQARKVVPHVPEELANVIVEEYVSMRQQDAQDAREADSQTMLTARQLLSILRMAQALARLRFSQVVSQNDVQEAIRLVRASKISLEEDDGAAAAGAGNGQANGDLLGAIMRGIADYARAHRATTVRYGDIEPYVLAKGFTSEHLDACLREYEACNVFHVSADRNRITIVNAQETN</sequence>
<proteinExistence type="inferred from homology"/>
<dbReference type="InterPro" id="IPR008050">
    <property type="entry name" value="MCM7"/>
</dbReference>
<evidence type="ECO:0000256" key="3">
    <source>
        <dbReference type="ARBA" id="ARBA00022741"/>
    </source>
</evidence>
<keyword evidence="5 12" id="KW-0347">Helicase</keyword>
<protein>
    <recommendedName>
        <fullName evidence="12">DNA replication licensing factor MCM7</fullName>
        <ecNumber evidence="12">3.6.4.12</ecNumber>
    </recommendedName>
</protein>
<dbReference type="Pfam" id="PF17207">
    <property type="entry name" value="MCM_OB"/>
    <property type="match status" value="1"/>
</dbReference>
<dbReference type="Pfam" id="PF17855">
    <property type="entry name" value="MCM_lid"/>
    <property type="match status" value="1"/>
</dbReference>
<evidence type="ECO:0000256" key="9">
    <source>
        <dbReference type="ARBA" id="ARBA00023306"/>
    </source>
</evidence>
<keyword evidence="2 12" id="KW-0235">DNA replication</keyword>
<accession>A0A2R5GH90</accession>
<feature type="region of interest" description="Disordered" evidence="13">
    <location>
        <begin position="1"/>
        <end position="23"/>
    </location>
</feature>
<comment type="subcellular location">
    <subcellularLocation>
        <location evidence="1 12">Nucleus</location>
    </subcellularLocation>
</comment>
<dbReference type="EC" id="3.6.4.12" evidence="12"/>
<keyword evidence="6 11" id="KW-0067">ATP-binding</keyword>
<keyword evidence="4 12" id="KW-0378">Hydrolase</keyword>
<comment type="catalytic activity">
    <reaction evidence="10">
        <text>ATP + H2O = ADP + phosphate + H(+)</text>
        <dbReference type="Rhea" id="RHEA:13065"/>
        <dbReference type="ChEBI" id="CHEBI:15377"/>
        <dbReference type="ChEBI" id="CHEBI:15378"/>
        <dbReference type="ChEBI" id="CHEBI:30616"/>
        <dbReference type="ChEBI" id="CHEBI:43474"/>
        <dbReference type="ChEBI" id="CHEBI:456216"/>
        <dbReference type="EC" id="3.6.4.12"/>
    </reaction>
    <physiologicalReaction direction="left-to-right" evidence="10">
        <dbReference type="Rhea" id="RHEA:13066"/>
    </physiologicalReaction>
</comment>
<evidence type="ECO:0000313" key="15">
    <source>
        <dbReference type="EMBL" id="GBG28013.1"/>
    </source>
</evidence>